<protein>
    <recommendedName>
        <fullName evidence="4">Interferon gamma receptor 1</fullName>
    </recommendedName>
</protein>
<dbReference type="EMBL" id="JAGTTL010000026">
    <property type="protein sequence ID" value="KAK6301623.1"/>
    <property type="molecule type" value="Genomic_DNA"/>
</dbReference>
<reference evidence="2 3" key="1">
    <citation type="submission" date="2021-04" db="EMBL/GenBank/DDBJ databases">
        <authorList>
            <person name="De Guttry C."/>
            <person name="Zahm M."/>
            <person name="Klopp C."/>
            <person name="Cabau C."/>
            <person name="Louis A."/>
            <person name="Berthelot C."/>
            <person name="Parey E."/>
            <person name="Roest Crollius H."/>
            <person name="Montfort J."/>
            <person name="Robinson-Rechavi M."/>
            <person name="Bucao C."/>
            <person name="Bouchez O."/>
            <person name="Gislard M."/>
            <person name="Lluch J."/>
            <person name="Milhes M."/>
            <person name="Lampietro C."/>
            <person name="Lopez Roques C."/>
            <person name="Donnadieu C."/>
            <person name="Braasch I."/>
            <person name="Desvignes T."/>
            <person name="Postlethwait J."/>
            <person name="Bobe J."/>
            <person name="Wedekind C."/>
            <person name="Guiguen Y."/>
        </authorList>
    </citation>
    <scope>NUCLEOTIDE SEQUENCE [LARGE SCALE GENOMIC DNA]</scope>
    <source>
        <strain evidence="2">Cs_M1</strain>
        <tissue evidence="2">Blood</tissue>
    </source>
</reference>
<sequence>MRWIIFFSGNNACSTAVGLELRGYNERGQSERLLRLEADPRCVAIWLWSKCILSVFLFRQTKGSQMIAYSYGNSDTFHIVLHMPIDSTKFKMVGVRIVRIILILVLYQHVVSYVPPPVNVRLICHNFHNVIYWNYSEPSLQPQFQCGNEKNTFWNTNSSEISFTYDDIVKSDLVDVQCSLDFPPVNISAVFDKMIKVQFIHPFHIYKHAIIKYERPDHKEFDYMVITEYHLKQHSFTCSYKQHHVCEAEIPVDGEMDRHCIKIKGKMKNVPVSAHQNICIEEKHGDSGPSYTALYIVIPIVVMVVIVFIVWLIYSKRTTGSFPQTKSLASMLSHMGSGVSLMHPERAILSEVQTGGSPLLQTPVDFLPDETLTVISTPQEEVLRLPIGLKDQEWSGGDVMSPNEGSGSSLEVTRGLGLEVKRDFSELSDYDCPHRPVIEEMSPGDTVTGYKI</sequence>
<evidence type="ECO:0000256" key="1">
    <source>
        <dbReference type="SAM" id="Phobius"/>
    </source>
</evidence>
<dbReference type="Proteomes" id="UP001356427">
    <property type="component" value="Unassembled WGS sequence"/>
</dbReference>
<evidence type="ECO:0008006" key="4">
    <source>
        <dbReference type="Google" id="ProtNLM"/>
    </source>
</evidence>
<dbReference type="AlphaFoldDB" id="A0AAN8QL13"/>
<comment type="caution">
    <text evidence="2">The sequence shown here is derived from an EMBL/GenBank/DDBJ whole genome shotgun (WGS) entry which is preliminary data.</text>
</comment>
<gene>
    <name evidence="2" type="ORF">J4Q44_G00276760</name>
</gene>
<keyword evidence="1" id="KW-0472">Membrane</keyword>
<feature type="transmembrane region" description="Helical" evidence="1">
    <location>
        <begin position="293"/>
        <end position="314"/>
    </location>
</feature>
<evidence type="ECO:0000313" key="3">
    <source>
        <dbReference type="Proteomes" id="UP001356427"/>
    </source>
</evidence>
<organism evidence="2 3">
    <name type="scientific">Coregonus suidteri</name>
    <dbReference type="NCBI Taxonomy" id="861788"/>
    <lineage>
        <taxon>Eukaryota</taxon>
        <taxon>Metazoa</taxon>
        <taxon>Chordata</taxon>
        <taxon>Craniata</taxon>
        <taxon>Vertebrata</taxon>
        <taxon>Euteleostomi</taxon>
        <taxon>Actinopterygii</taxon>
        <taxon>Neopterygii</taxon>
        <taxon>Teleostei</taxon>
        <taxon>Protacanthopterygii</taxon>
        <taxon>Salmoniformes</taxon>
        <taxon>Salmonidae</taxon>
        <taxon>Coregoninae</taxon>
        <taxon>Coregonus</taxon>
    </lineage>
</organism>
<keyword evidence="1" id="KW-1133">Transmembrane helix</keyword>
<evidence type="ECO:0000313" key="2">
    <source>
        <dbReference type="EMBL" id="KAK6301623.1"/>
    </source>
</evidence>
<name>A0AAN8QL13_9TELE</name>
<keyword evidence="3" id="KW-1185">Reference proteome</keyword>
<keyword evidence="1" id="KW-0812">Transmembrane</keyword>
<accession>A0AAN8QL13</accession>
<proteinExistence type="predicted"/>